<keyword evidence="4" id="KW-0802">TPR repeat</keyword>
<dbReference type="Gene3D" id="3.40.50.300">
    <property type="entry name" value="P-loop containing nucleotide triphosphate hydrolases"/>
    <property type="match status" value="1"/>
</dbReference>
<dbReference type="GO" id="GO:0043531">
    <property type="term" value="F:ADP binding"/>
    <property type="evidence" value="ECO:0007669"/>
    <property type="project" value="InterPro"/>
</dbReference>
<dbReference type="InterPro" id="IPR027417">
    <property type="entry name" value="P-loop_NTPase"/>
</dbReference>
<reference evidence="8" key="1">
    <citation type="submission" date="2016-10" db="EMBL/GenBank/DDBJ databases">
        <authorList>
            <person name="Varghese N."/>
            <person name="Submissions S."/>
        </authorList>
    </citation>
    <scope>NUCLEOTIDE SEQUENCE [LARGE SCALE GENOMIC DNA]</scope>
    <source>
        <strain evidence="8">CGMCC 4.3568</strain>
    </source>
</reference>
<dbReference type="GO" id="GO:0003677">
    <property type="term" value="F:DNA binding"/>
    <property type="evidence" value="ECO:0007669"/>
    <property type="project" value="UniProtKB-KW"/>
</dbReference>
<dbReference type="InterPro" id="IPR016032">
    <property type="entry name" value="Sig_transdc_resp-reg_C-effctor"/>
</dbReference>
<dbReference type="Pfam" id="PF00931">
    <property type="entry name" value="NB-ARC"/>
    <property type="match status" value="1"/>
</dbReference>
<dbReference type="InterPro" id="IPR001867">
    <property type="entry name" value="OmpR/PhoB-type_DNA-bd"/>
</dbReference>
<dbReference type="SMART" id="SM00862">
    <property type="entry name" value="Trans_reg_C"/>
    <property type="match status" value="1"/>
</dbReference>
<keyword evidence="2" id="KW-0677">Repeat</keyword>
<feature type="repeat" description="TPR" evidence="4">
    <location>
        <begin position="786"/>
        <end position="819"/>
    </location>
</feature>
<dbReference type="InterPro" id="IPR019734">
    <property type="entry name" value="TPR_rpt"/>
</dbReference>
<evidence type="ECO:0000259" key="6">
    <source>
        <dbReference type="SMART" id="SM01043"/>
    </source>
</evidence>
<dbReference type="SUPFAM" id="SSF46894">
    <property type="entry name" value="C-terminal effector domain of the bipartite response regulators"/>
    <property type="match status" value="1"/>
</dbReference>
<keyword evidence="8" id="KW-1185">Reference proteome</keyword>
<dbReference type="Gene3D" id="1.10.8.430">
    <property type="entry name" value="Helical domain of apoptotic protease-activating factors"/>
    <property type="match status" value="1"/>
</dbReference>
<name>A0A1I0V9P1_9PSEU</name>
<proteinExistence type="inferred from homology"/>
<protein>
    <submittedName>
        <fullName evidence="7">DNA-binding transcriptional activator of the SARP family</fullName>
    </submittedName>
</protein>
<dbReference type="OrthoDB" id="3585911at2"/>
<dbReference type="STRING" id="490629.SAMN05216266_101103"/>
<dbReference type="SUPFAM" id="SSF48452">
    <property type="entry name" value="TPR-like"/>
    <property type="match status" value="3"/>
</dbReference>
<keyword evidence="3 7" id="KW-0238">DNA-binding</keyword>
<dbReference type="InterPro" id="IPR002182">
    <property type="entry name" value="NB-ARC"/>
</dbReference>
<dbReference type="GO" id="GO:0006355">
    <property type="term" value="P:regulation of DNA-templated transcription"/>
    <property type="evidence" value="ECO:0007669"/>
    <property type="project" value="InterPro"/>
</dbReference>
<dbReference type="PANTHER" id="PTHR47691:SF3">
    <property type="entry name" value="HTH-TYPE TRANSCRIPTIONAL REGULATOR RV0890C-RELATED"/>
    <property type="match status" value="1"/>
</dbReference>
<dbReference type="Proteomes" id="UP000243799">
    <property type="component" value="Unassembled WGS sequence"/>
</dbReference>
<dbReference type="AlphaFoldDB" id="A0A1I0V9P1"/>
<dbReference type="SUPFAM" id="SSF52540">
    <property type="entry name" value="P-loop containing nucleoside triphosphate hydrolases"/>
    <property type="match status" value="1"/>
</dbReference>
<dbReference type="EMBL" id="FOKG01000001">
    <property type="protein sequence ID" value="SFA73099.1"/>
    <property type="molecule type" value="Genomic_DNA"/>
</dbReference>
<dbReference type="InterPro" id="IPR042197">
    <property type="entry name" value="Apaf_helical"/>
</dbReference>
<dbReference type="PROSITE" id="PS50005">
    <property type="entry name" value="TPR"/>
    <property type="match status" value="1"/>
</dbReference>
<dbReference type="InterPro" id="IPR036388">
    <property type="entry name" value="WH-like_DNA-bd_sf"/>
</dbReference>
<dbReference type="SMART" id="SM01043">
    <property type="entry name" value="BTAD"/>
    <property type="match status" value="1"/>
</dbReference>
<evidence type="ECO:0000256" key="2">
    <source>
        <dbReference type="ARBA" id="ARBA00022737"/>
    </source>
</evidence>
<organism evidence="7 8">
    <name type="scientific">Amycolatopsis marina</name>
    <dbReference type="NCBI Taxonomy" id="490629"/>
    <lineage>
        <taxon>Bacteria</taxon>
        <taxon>Bacillati</taxon>
        <taxon>Actinomycetota</taxon>
        <taxon>Actinomycetes</taxon>
        <taxon>Pseudonocardiales</taxon>
        <taxon>Pseudonocardiaceae</taxon>
        <taxon>Amycolatopsis</taxon>
    </lineage>
</organism>
<evidence type="ECO:0000256" key="1">
    <source>
        <dbReference type="ARBA" id="ARBA00005820"/>
    </source>
</evidence>
<dbReference type="CDD" id="cd15831">
    <property type="entry name" value="BTAD"/>
    <property type="match status" value="1"/>
</dbReference>
<dbReference type="PANTHER" id="PTHR47691">
    <property type="entry name" value="REGULATOR-RELATED"/>
    <property type="match status" value="1"/>
</dbReference>
<dbReference type="Gene3D" id="1.10.10.10">
    <property type="entry name" value="Winged helix-like DNA-binding domain superfamily/Winged helix DNA-binding domain"/>
    <property type="match status" value="1"/>
</dbReference>
<feature type="domain" description="Bacterial transcriptional activator" evidence="6">
    <location>
        <begin position="108"/>
        <end position="252"/>
    </location>
</feature>
<dbReference type="InterPro" id="IPR005158">
    <property type="entry name" value="BTAD"/>
</dbReference>
<sequence length="1002" mass="107786">MSNFHTAGVHVRYGILGSTLVSGAPVGPRQVRTVLAVLLSSPNEPVTTEMLAAELWRGPAPGSSGAVLQGRISTLRKLLCPDLPARSPQQLIRTRQGCYTLMLEDAELDATEFLRFTEAGKKAAAQGDLPEASRCLRAGLALWRGKALQDTGRGPLLSGYAGLLEQHRLAALEQRFEIDIALGDLTGAISGLTEQLTHDPAQENFAALLIEALVAAGRGAAARDVFDSTRIALDAVGVSPGTRLEQAAGRLRPEPPAVPSSYLLERTGPGHGGTGHNGGIACPAQVPAQIPDFTGRGELLERIRGELTGRGPRLVVLSGPGGVGKSTLAIRSAHLLRREFGDGQVVADLATEPGQPSEVLRRFLLSIGEAEETIPHGFVERQQLWRSRTADAAVLVLLDDARDEGQVRALLPAGEECGVLVTSRRRMLGLAGATTIPVDAFAETEAWQLLGGIAGQERVVAEPDAARKLLGMCAGLPLAVRIVGAKLAARPHETLAELTDRIGAGRSRLTEMRAGDLDVRATIELSYVECSGQARQAFRLLGAVRLPYVSRAAVATLLGVDRGTGANVAESLVEAQMLQVAGRDTFGELRYQLHDLIAEFAEEKARTEDSEQARDAALAAMIAYYLEAVDEGCGRRDPARWCVAEADNVLVVVDAALQRGWWSRAWELADAFAELATVRPGSASARNVTVLAVWAGRRSGDPRAEARSLRRLGELHWQQMKVGSAMRYLAAAAQRYRDLGDQVELARTLVAESDVLAETGRVSEARTRLSTAIEVAEAAGDNRTQAAALDELGGVHSDAGEFGAAERCFTKALRLSSEVGDERATVSVLKRLADVLRRAGHYDRATALLGEALTRARAAGDAHWEAHVLRSLGEVQRFQGDTGTARASLVRSLELFTEHGHRHAVAYSLRSLGDLYAQVRDYEQAAESLQRCQAMFEALGDRRGQAYIMRSLGGLYVRTGRWREAERSLRTALAIFDELSMPWYSQDAARALARTRSWSSAS</sequence>
<dbReference type="PRINTS" id="PR00364">
    <property type="entry name" value="DISEASERSIST"/>
</dbReference>
<evidence type="ECO:0000313" key="8">
    <source>
        <dbReference type="Proteomes" id="UP000243799"/>
    </source>
</evidence>
<dbReference type="InterPro" id="IPR011990">
    <property type="entry name" value="TPR-like_helical_dom_sf"/>
</dbReference>
<evidence type="ECO:0000256" key="4">
    <source>
        <dbReference type="PROSITE-ProRule" id="PRU00339"/>
    </source>
</evidence>
<dbReference type="Gene3D" id="1.25.40.10">
    <property type="entry name" value="Tetratricopeptide repeat domain"/>
    <property type="match status" value="2"/>
</dbReference>
<dbReference type="GO" id="GO:0000160">
    <property type="term" value="P:phosphorelay signal transduction system"/>
    <property type="evidence" value="ECO:0007669"/>
    <property type="project" value="InterPro"/>
</dbReference>
<evidence type="ECO:0000259" key="5">
    <source>
        <dbReference type="SMART" id="SM00862"/>
    </source>
</evidence>
<comment type="similarity">
    <text evidence="1">Belongs to the AfsR/DnrI/RedD regulatory family.</text>
</comment>
<dbReference type="Pfam" id="PF13424">
    <property type="entry name" value="TPR_12"/>
    <property type="match status" value="2"/>
</dbReference>
<evidence type="ECO:0000313" key="7">
    <source>
        <dbReference type="EMBL" id="SFA73099.1"/>
    </source>
</evidence>
<feature type="domain" description="OmpR/PhoB-type" evidence="5">
    <location>
        <begin position="23"/>
        <end position="101"/>
    </location>
</feature>
<gene>
    <name evidence="7" type="ORF">SAMN05216266_101103</name>
</gene>
<dbReference type="SMART" id="SM00028">
    <property type="entry name" value="TPR"/>
    <property type="match status" value="7"/>
</dbReference>
<dbReference type="Pfam" id="PF03704">
    <property type="entry name" value="BTAD"/>
    <property type="match status" value="1"/>
</dbReference>
<evidence type="ECO:0000256" key="3">
    <source>
        <dbReference type="ARBA" id="ARBA00023125"/>
    </source>
</evidence>
<accession>A0A1I0V9P1</accession>